<name>A0A645DGA5_9ZZZZ</name>
<proteinExistence type="predicted"/>
<dbReference type="AlphaFoldDB" id="A0A645DGA5"/>
<dbReference type="EMBL" id="VSSQ01035589">
    <property type="protein sequence ID" value="MPM87853.1"/>
    <property type="molecule type" value="Genomic_DNA"/>
</dbReference>
<organism evidence="1">
    <name type="scientific">bioreactor metagenome</name>
    <dbReference type="NCBI Taxonomy" id="1076179"/>
    <lineage>
        <taxon>unclassified sequences</taxon>
        <taxon>metagenomes</taxon>
        <taxon>ecological metagenomes</taxon>
    </lineage>
</organism>
<accession>A0A645DGA5</accession>
<evidence type="ECO:0000313" key="1">
    <source>
        <dbReference type="EMBL" id="MPM87853.1"/>
    </source>
</evidence>
<comment type="caution">
    <text evidence="1">The sequence shown here is derived from an EMBL/GenBank/DDBJ whole genome shotgun (WGS) entry which is preliminary data.</text>
</comment>
<sequence>MPITGDAIRLCIEQPLERSDFGNEILLRLRIVKIADMPAEERAIALCQRKGVLLLRADGKDDPFVLRERQRLRRPTACAAQEARFAEAHDADAVVHAPDNRAIVRQHRVGKADKPRLRVLVPKQHRPVGDVAARHHQRGERLQQQAVQRRIRQHHAEAVVLRRNGGRERDVFAFFQQHNRFLVAREQRFLF</sequence>
<gene>
    <name evidence="1" type="ORF">SDC9_134953</name>
</gene>
<reference evidence="1" key="1">
    <citation type="submission" date="2019-08" db="EMBL/GenBank/DDBJ databases">
        <authorList>
            <person name="Kucharzyk K."/>
            <person name="Murdoch R.W."/>
            <person name="Higgins S."/>
            <person name="Loffler F."/>
        </authorList>
    </citation>
    <scope>NUCLEOTIDE SEQUENCE</scope>
</reference>
<protein>
    <submittedName>
        <fullName evidence="1">Uncharacterized protein</fullName>
    </submittedName>
</protein>